<dbReference type="PANTHER" id="PTHR22550">
    <property type="entry name" value="SPORE GERMINATION PROTEIN"/>
    <property type="match status" value="1"/>
</dbReference>
<evidence type="ECO:0000313" key="8">
    <source>
        <dbReference type="Proteomes" id="UP001500298"/>
    </source>
</evidence>
<evidence type="ECO:0000256" key="3">
    <source>
        <dbReference type="ARBA" id="ARBA00022989"/>
    </source>
</evidence>
<feature type="domain" description="VWFA" evidence="6">
    <location>
        <begin position="77"/>
        <end position="277"/>
    </location>
</feature>
<dbReference type="InterPro" id="IPR002035">
    <property type="entry name" value="VWF_A"/>
</dbReference>
<keyword evidence="3 5" id="KW-1133">Transmembrane helix</keyword>
<name>A0ABP9DEM6_9BACT</name>
<dbReference type="SUPFAM" id="SSF53300">
    <property type="entry name" value="vWA-like"/>
    <property type="match status" value="1"/>
</dbReference>
<feature type="transmembrane region" description="Helical" evidence="5">
    <location>
        <begin position="7"/>
        <end position="27"/>
    </location>
</feature>
<keyword evidence="1" id="KW-1003">Cell membrane</keyword>
<sequence>MTFGRDFGMLEISLIIAFVVLYGLYLFRVYRVSKVLGTPMRATIYKLLLRTLYFGLFLVALRGPAYKQGKKEMQTIGKDIYMCVDLSKSMDTEDIAPSRLQRVKFLLKEIVSNFSSDRLGLIVFTNEAFLQCPLTFDGSALNLFIEAMSTNLIFSSGTDFGPPLRLAIKKLKEAQETVTTDVQSKTILLISDGEDFGEETTEVLQEIKDENIRLFTLGVGTYEGGKIPYGYRYKKDKSGNEVVSKLNNNSLKKLSEETDGRYFEISENKNDLKSLIKAINNIEGTVKASRQVDASNNIYYYFLAGALALFLVDLLFAVQVFRI</sequence>
<evidence type="ECO:0000256" key="1">
    <source>
        <dbReference type="ARBA" id="ARBA00022475"/>
    </source>
</evidence>
<protein>
    <recommendedName>
        <fullName evidence="6">VWFA domain-containing protein</fullName>
    </recommendedName>
</protein>
<dbReference type="EMBL" id="BAABJX010000045">
    <property type="protein sequence ID" value="GAA4842775.1"/>
    <property type="molecule type" value="Genomic_DNA"/>
</dbReference>
<evidence type="ECO:0000313" key="7">
    <source>
        <dbReference type="EMBL" id="GAA4842775.1"/>
    </source>
</evidence>
<evidence type="ECO:0000256" key="2">
    <source>
        <dbReference type="ARBA" id="ARBA00022692"/>
    </source>
</evidence>
<feature type="transmembrane region" description="Helical" evidence="5">
    <location>
        <begin position="47"/>
        <end position="65"/>
    </location>
</feature>
<dbReference type="RefSeq" id="WP_345373189.1">
    <property type="nucleotide sequence ID" value="NZ_BAABJX010000045.1"/>
</dbReference>
<keyword evidence="8" id="KW-1185">Reference proteome</keyword>
<accession>A0ABP9DEM6</accession>
<dbReference type="SMART" id="SM00327">
    <property type="entry name" value="VWA"/>
    <property type="match status" value="1"/>
</dbReference>
<keyword evidence="2 5" id="KW-0812">Transmembrane</keyword>
<dbReference type="Proteomes" id="UP001500298">
    <property type="component" value="Unassembled WGS sequence"/>
</dbReference>
<dbReference type="Pfam" id="PF13519">
    <property type="entry name" value="VWA_2"/>
    <property type="match status" value="1"/>
</dbReference>
<proteinExistence type="predicted"/>
<organism evidence="7 8">
    <name type="scientific">Algivirga pacifica</name>
    <dbReference type="NCBI Taxonomy" id="1162670"/>
    <lineage>
        <taxon>Bacteria</taxon>
        <taxon>Pseudomonadati</taxon>
        <taxon>Bacteroidota</taxon>
        <taxon>Cytophagia</taxon>
        <taxon>Cytophagales</taxon>
        <taxon>Flammeovirgaceae</taxon>
        <taxon>Algivirga</taxon>
    </lineage>
</organism>
<dbReference type="PANTHER" id="PTHR22550:SF5">
    <property type="entry name" value="LEUCINE ZIPPER PROTEIN 4"/>
    <property type="match status" value="1"/>
</dbReference>
<evidence type="ECO:0000256" key="5">
    <source>
        <dbReference type="SAM" id="Phobius"/>
    </source>
</evidence>
<dbReference type="InterPro" id="IPR050768">
    <property type="entry name" value="UPF0353/GerABKA_families"/>
</dbReference>
<evidence type="ECO:0000259" key="6">
    <source>
        <dbReference type="SMART" id="SM00327"/>
    </source>
</evidence>
<reference evidence="8" key="1">
    <citation type="journal article" date="2019" name="Int. J. Syst. Evol. Microbiol.">
        <title>The Global Catalogue of Microorganisms (GCM) 10K type strain sequencing project: providing services to taxonomists for standard genome sequencing and annotation.</title>
        <authorList>
            <consortium name="The Broad Institute Genomics Platform"/>
            <consortium name="The Broad Institute Genome Sequencing Center for Infectious Disease"/>
            <person name="Wu L."/>
            <person name="Ma J."/>
        </authorList>
    </citation>
    <scope>NUCLEOTIDE SEQUENCE [LARGE SCALE GENOMIC DNA]</scope>
    <source>
        <strain evidence="8">JCM 18326</strain>
    </source>
</reference>
<dbReference type="Gene3D" id="3.40.50.410">
    <property type="entry name" value="von Willebrand factor, type A domain"/>
    <property type="match status" value="1"/>
</dbReference>
<keyword evidence="4 5" id="KW-0472">Membrane</keyword>
<comment type="caution">
    <text evidence="7">The sequence shown here is derived from an EMBL/GenBank/DDBJ whole genome shotgun (WGS) entry which is preliminary data.</text>
</comment>
<feature type="transmembrane region" description="Helical" evidence="5">
    <location>
        <begin position="298"/>
        <end position="321"/>
    </location>
</feature>
<dbReference type="InterPro" id="IPR036465">
    <property type="entry name" value="vWFA_dom_sf"/>
</dbReference>
<gene>
    <name evidence="7" type="ORF">GCM10023331_29840</name>
</gene>
<evidence type="ECO:0000256" key="4">
    <source>
        <dbReference type="ARBA" id="ARBA00023136"/>
    </source>
</evidence>